<feature type="binding site" evidence="19">
    <location>
        <begin position="135"/>
        <end position="136"/>
    </location>
    <ligand>
        <name>NAD(+)</name>
        <dbReference type="ChEBI" id="CHEBI:57540"/>
    </ligand>
</feature>
<evidence type="ECO:0000256" key="10">
    <source>
        <dbReference type="ARBA" id="ARBA00022490"/>
    </source>
</evidence>
<evidence type="ECO:0000256" key="15">
    <source>
        <dbReference type="ARBA" id="ARBA00023027"/>
    </source>
</evidence>
<dbReference type="GO" id="GO:0046872">
    <property type="term" value="F:metal ion binding"/>
    <property type="evidence" value="ECO:0007669"/>
    <property type="project" value="UniProtKB-KW"/>
</dbReference>
<dbReference type="PIRSF" id="PIRSF001455">
    <property type="entry name" value="DHQ_synth"/>
    <property type="match status" value="1"/>
</dbReference>
<dbReference type="PANTHER" id="PTHR43622">
    <property type="entry name" value="3-DEHYDROQUINATE SYNTHASE"/>
    <property type="match status" value="1"/>
</dbReference>
<dbReference type="Gene3D" id="1.20.1090.10">
    <property type="entry name" value="Dehydroquinate synthase-like - alpha domain"/>
    <property type="match status" value="1"/>
</dbReference>
<dbReference type="AlphaFoldDB" id="A0A143PT58"/>
<feature type="binding site" evidence="19">
    <location>
        <position position="148"/>
    </location>
    <ligand>
        <name>NAD(+)</name>
        <dbReference type="ChEBI" id="CHEBI:57540"/>
    </ligand>
</feature>
<evidence type="ECO:0000256" key="16">
    <source>
        <dbReference type="ARBA" id="ARBA00023141"/>
    </source>
</evidence>
<evidence type="ECO:0000256" key="19">
    <source>
        <dbReference type="HAMAP-Rule" id="MF_00110"/>
    </source>
</evidence>
<feature type="binding site" evidence="19">
    <location>
        <begin position="77"/>
        <end position="82"/>
    </location>
    <ligand>
        <name>NAD(+)</name>
        <dbReference type="ChEBI" id="CHEBI:57540"/>
    </ligand>
</feature>
<dbReference type="InterPro" id="IPR050071">
    <property type="entry name" value="Dehydroquinate_synthase"/>
</dbReference>
<comment type="subcellular location">
    <subcellularLocation>
        <location evidence="5 19">Cytoplasm</location>
    </subcellularLocation>
</comment>
<dbReference type="KEGG" id="abac:LuPra_04822"/>
<dbReference type="UniPathway" id="UPA00053">
    <property type="reaction ID" value="UER00085"/>
</dbReference>
<dbReference type="STRING" id="1855912.LuPra_04822"/>
<comment type="similarity">
    <text evidence="7 19">Belongs to the sugar phosphate cyclases superfamily. Dehydroquinate synthase family.</text>
</comment>
<protein>
    <recommendedName>
        <fullName evidence="9 19">3-dehydroquinate synthase</fullName>
        <shortName evidence="19">DHQS</shortName>
        <ecNumber evidence="8 19">4.2.3.4</ecNumber>
    </recommendedName>
</protein>
<keyword evidence="12 19" id="KW-0479">Metal-binding</keyword>
<evidence type="ECO:0000256" key="4">
    <source>
        <dbReference type="ARBA" id="ARBA00003485"/>
    </source>
</evidence>
<feature type="binding site" evidence="19">
    <location>
        <position position="157"/>
    </location>
    <ligand>
        <name>NAD(+)</name>
        <dbReference type="ChEBI" id="CHEBI:57540"/>
    </ligand>
</feature>
<keyword evidence="18 19" id="KW-0170">Cobalt</keyword>
<dbReference type="InterPro" id="IPR056179">
    <property type="entry name" value="DHQS_C"/>
</dbReference>
<dbReference type="SUPFAM" id="SSF56796">
    <property type="entry name" value="Dehydroquinate synthase-like"/>
    <property type="match status" value="1"/>
</dbReference>
<dbReference type="Pfam" id="PF01761">
    <property type="entry name" value="DHQ_synthase"/>
    <property type="match status" value="1"/>
</dbReference>
<dbReference type="FunFam" id="3.40.50.1970:FF:000007">
    <property type="entry name" value="Pentafunctional AROM polypeptide"/>
    <property type="match status" value="1"/>
</dbReference>
<proteinExistence type="inferred from homology"/>
<reference evidence="22 23" key="1">
    <citation type="journal article" date="2016" name="Genome Announc.">
        <title>First Complete Genome Sequence of a Subdivision 6 Acidobacterium Strain.</title>
        <authorList>
            <person name="Huang S."/>
            <person name="Vieira S."/>
            <person name="Bunk B."/>
            <person name="Riedel T."/>
            <person name="Sproer C."/>
            <person name="Overmann J."/>
        </authorList>
    </citation>
    <scope>NUCLEOTIDE SEQUENCE [LARGE SCALE GENOMIC DNA]</scope>
    <source>
        <strain evidence="23">DSM 100886 HEG_-6_39</strain>
    </source>
</reference>
<evidence type="ECO:0000256" key="13">
    <source>
        <dbReference type="ARBA" id="ARBA00022741"/>
    </source>
</evidence>
<comment type="cofactor">
    <cofactor evidence="3">
        <name>Zn(2+)</name>
        <dbReference type="ChEBI" id="CHEBI:29105"/>
    </cofactor>
</comment>
<keyword evidence="15 19" id="KW-0520">NAD</keyword>
<reference evidence="23" key="2">
    <citation type="submission" date="2016-04" db="EMBL/GenBank/DDBJ databases">
        <title>First Complete Genome Sequence of a Subdivision 6 Acidobacterium.</title>
        <authorList>
            <person name="Huang S."/>
            <person name="Vieira S."/>
            <person name="Bunk B."/>
            <person name="Riedel T."/>
            <person name="Sproeer C."/>
            <person name="Overmann J."/>
        </authorList>
    </citation>
    <scope>NUCLEOTIDE SEQUENCE [LARGE SCALE GENOMIC DNA]</scope>
    <source>
        <strain evidence="23">DSM 100886 HEG_-6_39</strain>
    </source>
</reference>
<dbReference type="InterPro" id="IPR016037">
    <property type="entry name" value="DHQ_synth_AroB"/>
</dbReference>
<feature type="binding site" evidence="19">
    <location>
        <position position="190"/>
    </location>
    <ligand>
        <name>Zn(2+)</name>
        <dbReference type="ChEBI" id="CHEBI:29105"/>
    </ligand>
</feature>
<dbReference type="Gene3D" id="3.40.50.1970">
    <property type="match status" value="1"/>
</dbReference>
<dbReference type="EC" id="4.2.3.4" evidence="8 19"/>
<feature type="domain" description="3-dehydroquinate synthase N-terminal" evidence="20">
    <location>
        <begin position="73"/>
        <end position="185"/>
    </location>
</feature>
<dbReference type="Pfam" id="PF24621">
    <property type="entry name" value="DHQS_C"/>
    <property type="match status" value="1"/>
</dbReference>
<dbReference type="GO" id="GO:0003856">
    <property type="term" value="F:3-dehydroquinate synthase activity"/>
    <property type="evidence" value="ECO:0007669"/>
    <property type="project" value="UniProtKB-UniRule"/>
</dbReference>
<dbReference type="InterPro" id="IPR030963">
    <property type="entry name" value="DHQ_synth_fam"/>
</dbReference>
<feature type="binding site" evidence="19">
    <location>
        <begin position="111"/>
        <end position="115"/>
    </location>
    <ligand>
        <name>NAD(+)</name>
        <dbReference type="ChEBI" id="CHEBI:57540"/>
    </ligand>
</feature>
<evidence type="ECO:0000256" key="12">
    <source>
        <dbReference type="ARBA" id="ARBA00022723"/>
    </source>
</evidence>
<dbReference type="GO" id="GO:0009423">
    <property type="term" value="P:chorismate biosynthetic process"/>
    <property type="evidence" value="ECO:0007669"/>
    <property type="project" value="UniProtKB-UniRule"/>
</dbReference>
<feature type="domain" description="3-dehydroquinate synthase C-terminal" evidence="21">
    <location>
        <begin position="187"/>
        <end position="330"/>
    </location>
</feature>
<gene>
    <name evidence="19 22" type="primary">aroB</name>
    <name evidence="22" type="ORF">LuPra_04822</name>
</gene>
<evidence type="ECO:0000313" key="23">
    <source>
        <dbReference type="Proteomes" id="UP000076079"/>
    </source>
</evidence>
<comment type="function">
    <text evidence="4 19">Catalyzes the conversion of 3-deoxy-D-arabino-heptulosonate 7-phosphate (DAHP) to dehydroquinate (DHQ).</text>
</comment>
<comment type="caution">
    <text evidence="19">Lacks conserved residue(s) required for the propagation of feature annotation.</text>
</comment>
<evidence type="ECO:0000256" key="14">
    <source>
        <dbReference type="ARBA" id="ARBA00022833"/>
    </source>
</evidence>
<sequence>MLPHVIEVHTRSAQVSRIAIGPGLLSSLGAAIAEACPGASRLVVVSSPRVWSLHGPAVRHGLSLLEGADEAPVIVNDGEKAKTMATLGKVHDALVMRGVDRKAVLVVVGGGVIGDLAGFAAASYLRGIRLVHVPTTVVAQTDSAIGGKVGVNHRLGKNLLGAFHQPALVAVDPAVLATLSRRELRAGLYEVVKYGVIASAPLFARCANHMDALLDGSPDALLPVITECCAIKADVVTKDEREDGLRRILNFGHTIGHALEAVTQYRLLRHGEAVAYGMKAAAAIAVARSTWTADEHATLVRLLDHMGPLPAIGGLDAEAVIAATRRDKKVVAGTLHFVLPTRIGETTIATDVDEAQVRLGLRAIGIG</sequence>
<comment type="cofactor">
    <cofactor evidence="2 19">
        <name>NAD(+)</name>
        <dbReference type="ChEBI" id="CHEBI:57540"/>
    </cofactor>
</comment>
<dbReference type="PANTHER" id="PTHR43622:SF7">
    <property type="entry name" value="3-DEHYDROQUINATE SYNTHASE, CHLOROPLASTIC"/>
    <property type="match status" value="1"/>
</dbReference>
<dbReference type="NCBIfam" id="TIGR01357">
    <property type="entry name" value="aroB"/>
    <property type="match status" value="1"/>
</dbReference>
<comment type="pathway">
    <text evidence="6 19">Metabolic intermediate biosynthesis; chorismate biosynthesis; chorismate from D-erythrose 4-phosphate and phosphoenolpyruvate: step 2/7.</text>
</comment>
<evidence type="ECO:0000256" key="17">
    <source>
        <dbReference type="ARBA" id="ARBA00023239"/>
    </source>
</evidence>
<evidence type="ECO:0000256" key="11">
    <source>
        <dbReference type="ARBA" id="ARBA00022605"/>
    </source>
</evidence>
<keyword evidence="23" id="KW-1185">Reference proteome</keyword>
<dbReference type="InterPro" id="IPR030960">
    <property type="entry name" value="DHQS/DOIS_N"/>
</dbReference>
<evidence type="ECO:0000256" key="8">
    <source>
        <dbReference type="ARBA" id="ARBA00013031"/>
    </source>
</evidence>
<dbReference type="GO" id="GO:0000166">
    <property type="term" value="F:nucleotide binding"/>
    <property type="evidence" value="ECO:0007669"/>
    <property type="project" value="UniProtKB-KW"/>
</dbReference>
<dbReference type="RefSeq" id="WP_157899609.1">
    <property type="nucleotide sequence ID" value="NZ_CP015136.1"/>
</dbReference>
<dbReference type="OrthoDB" id="9806583at2"/>
<dbReference type="EMBL" id="CP015136">
    <property type="protein sequence ID" value="AMY11571.1"/>
    <property type="molecule type" value="Genomic_DNA"/>
</dbReference>
<dbReference type="GO" id="GO:0008652">
    <property type="term" value="P:amino acid biosynthetic process"/>
    <property type="evidence" value="ECO:0007669"/>
    <property type="project" value="UniProtKB-KW"/>
</dbReference>
<evidence type="ECO:0000256" key="2">
    <source>
        <dbReference type="ARBA" id="ARBA00001911"/>
    </source>
</evidence>
<keyword evidence="13 19" id="KW-0547">Nucleotide-binding</keyword>
<evidence type="ECO:0000256" key="7">
    <source>
        <dbReference type="ARBA" id="ARBA00005412"/>
    </source>
</evidence>
<evidence type="ECO:0000259" key="20">
    <source>
        <dbReference type="Pfam" id="PF01761"/>
    </source>
</evidence>
<dbReference type="GO" id="GO:0005737">
    <property type="term" value="C:cytoplasm"/>
    <property type="evidence" value="ECO:0007669"/>
    <property type="project" value="UniProtKB-SubCell"/>
</dbReference>
<keyword evidence="17 19" id="KW-0456">Lyase</keyword>
<evidence type="ECO:0000256" key="9">
    <source>
        <dbReference type="ARBA" id="ARBA00017684"/>
    </source>
</evidence>
<keyword evidence="16 19" id="KW-0057">Aromatic amino acid biosynthesis</keyword>
<evidence type="ECO:0000256" key="1">
    <source>
        <dbReference type="ARBA" id="ARBA00001393"/>
    </source>
</evidence>
<evidence type="ECO:0000259" key="21">
    <source>
        <dbReference type="Pfam" id="PF24621"/>
    </source>
</evidence>
<dbReference type="HAMAP" id="MF_00110">
    <property type="entry name" value="DHQ_synthase"/>
    <property type="match status" value="1"/>
</dbReference>
<feature type="binding site" evidence="19">
    <location>
        <position position="253"/>
    </location>
    <ligand>
        <name>Zn(2+)</name>
        <dbReference type="ChEBI" id="CHEBI:29105"/>
    </ligand>
</feature>
<feature type="binding site" evidence="19">
    <location>
        <position position="270"/>
    </location>
    <ligand>
        <name>Zn(2+)</name>
        <dbReference type="ChEBI" id="CHEBI:29105"/>
    </ligand>
</feature>
<dbReference type="CDD" id="cd08195">
    <property type="entry name" value="DHQS"/>
    <property type="match status" value="1"/>
</dbReference>
<dbReference type="GO" id="GO:0009073">
    <property type="term" value="P:aromatic amino acid family biosynthetic process"/>
    <property type="evidence" value="ECO:0007669"/>
    <property type="project" value="UniProtKB-KW"/>
</dbReference>
<keyword evidence="11 19" id="KW-0028">Amino-acid biosynthesis</keyword>
<evidence type="ECO:0000256" key="6">
    <source>
        <dbReference type="ARBA" id="ARBA00004661"/>
    </source>
</evidence>
<dbReference type="Proteomes" id="UP000076079">
    <property type="component" value="Chromosome"/>
</dbReference>
<keyword evidence="14 19" id="KW-0862">Zinc</keyword>
<keyword evidence="10 19" id="KW-0963">Cytoplasm</keyword>
<dbReference type="PATRIC" id="fig|1813736.3.peg.5080"/>
<comment type="catalytic activity">
    <reaction evidence="1 19">
        <text>7-phospho-2-dehydro-3-deoxy-D-arabino-heptonate = 3-dehydroquinate + phosphate</text>
        <dbReference type="Rhea" id="RHEA:21968"/>
        <dbReference type="ChEBI" id="CHEBI:32364"/>
        <dbReference type="ChEBI" id="CHEBI:43474"/>
        <dbReference type="ChEBI" id="CHEBI:58394"/>
        <dbReference type="EC" id="4.2.3.4"/>
    </reaction>
</comment>
<organism evidence="22 23">
    <name type="scientific">Luteitalea pratensis</name>
    <dbReference type="NCBI Taxonomy" id="1855912"/>
    <lineage>
        <taxon>Bacteria</taxon>
        <taxon>Pseudomonadati</taxon>
        <taxon>Acidobacteriota</taxon>
        <taxon>Vicinamibacteria</taxon>
        <taxon>Vicinamibacterales</taxon>
        <taxon>Vicinamibacteraceae</taxon>
        <taxon>Luteitalea</taxon>
    </lineage>
</organism>
<name>A0A143PT58_LUTPR</name>
<evidence type="ECO:0000256" key="18">
    <source>
        <dbReference type="ARBA" id="ARBA00023285"/>
    </source>
</evidence>
<comment type="cofactor">
    <cofactor evidence="19">
        <name>Co(2+)</name>
        <dbReference type="ChEBI" id="CHEBI:48828"/>
    </cofactor>
    <cofactor evidence="19">
        <name>Zn(2+)</name>
        <dbReference type="ChEBI" id="CHEBI:29105"/>
    </cofactor>
    <text evidence="19">Binds 1 divalent metal cation per subunit. Can use either Co(2+) or Zn(2+).</text>
</comment>
<evidence type="ECO:0000256" key="3">
    <source>
        <dbReference type="ARBA" id="ARBA00001947"/>
    </source>
</evidence>
<evidence type="ECO:0000256" key="5">
    <source>
        <dbReference type="ARBA" id="ARBA00004496"/>
    </source>
</evidence>
<accession>A0A143PT58</accession>
<evidence type="ECO:0000313" key="22">
    <source>
        <dbReference type="EMBL" id="AMY11571.1"/>
    </source>
</evidence>